<evidence type="ECO:0000313" key="10">
    <source>
        <dbReference type="Proteomes" id="UP001500683"/>
    </source>
</evidence>
<evidence type="ECO:0000256" key="5">
    <source>
        <dbReference type="ARBA" id="ARBA00022989"/>
    </source>
</evidence>
<gene>
    <name evidence="9" type="ORF">GCM10022214_26360</name>
</gene>
<keyword evidence="10" id="KW-1185">Reference proteome</keyword>
<reference evidence="10" key="1">
    <citation type="journal article" date="2019" name="Int. J. Syst. Evol. Microbiol.">
        <title>The Global Catalogue of Microorganisms (GCM) 10K type strain sequencing project: providing services to taxonomists for standard genome sequencing and annotation.</title>
        <authorList>
            <consortium name="The Broad Institute Genomics Platform"/>
            <consortium name="The Broad Institute Genome Sequencing Center for Infectious Disease"/>
            <person name="Wu L."/>
            <person name="Ma J."/>
        </authorList>
    </citation>
    <scope>NUCLEOTIDE SEQUENCE [LARGE SCALE GENOMIC DNA]</scope>
    <source>
        <strain evidence="10">JCM 16702</strain>
    </source>
</reference>
<dbReference type="Gene3D" id="3.30.240.20">
    <property type="entry name" value="bsu07140 like domains"/>
    <property type="match status" value="1"/>
</dbReference>
<accession>A0ABP7VLB7</accession>
<dbReference type="Pfam" id="PF04239">
    <property type="entry name" value="DUF421"/>
    <property type="match status" value="1"/>
</dbReference>
<dbReference type="PANTHER" id="PTHR34582:SF6">
    <property type="entry name" value="UPF0702 TRANSMEMBRANE PROTEIN YCAP"/>
    <property type="match status" value="1"/>
</dbReference>
<evidence type="ECO:0000256" key="6">
    <source>
        <dbReference type="ARBA" id="ARBA00023136"/>
    </source>
</evidence>
<evidence type="ECO:0000256" key="2">
    <source>
        <dbReference type="ARBA" id="ARBA00006448"/>
    </source>
</evidence>
<dbReference type="PANTHER" id="PTHR34582">
    <property type="entry name" value="UPF0702 TRANSMEMBRANE PROTEIN YCAP"/>
    <property type="match status" value="1"/>
</dbReference>
<comment type="similarity">
    <text evidence="2">Belongs to the UPF0702 family.</text>
</comment>
<evidence type="ECO:0000256" key="3">
    <source>
        <dbReference type="ARBA" id="ARBA00022475"/>
    </source>
</evidence>
<evidence type="ECO:0000256" key="1">
    <source>
        <dbReference type="ARBA" id="ARBA00004651"/>
    </source>
</evidence>
<keyword evidence="6 7" id="KW-0472">Membrane</keyword>
<evidence type="ECO:0000256" key="4">
    <source>
        <dbReference type="ARBA" id="ARBA00022692"/>
    </source>
</evidence>
<sequence>MDWQSIFAPSVPLLEGFVRGTVTFLVLLVFLRLVGQREAGGLGITDVLLVVLVAEAAAAGLHGEAESVTDGVVLVATILFWSVAVDAVAYRFPRVGALLKARPRALIENGMLNRKVMLREFMTPEEVQSHLRLHGIEDIAVVDRAYIEPNGMISVVRRDRGETEPVEPPESL</sequence>
<evidence type="ECO:0000313" key="9">
    <source>
        <dbReference type="EMBL" id="GAA4069738.1"/>
    </source>
</evidence>
<feature type="transmembrane region" description="Helical" evidence="7">
    <location>
        <begin position="41"/>
        <end position="61"/>
    </location>
</feature>
<keyword evidence="4 7" id="KW-0812">Transmembrane</keyword>
<comment type="caution">
    <text evidence="9">The sequence shown here is derived from an EMBL/GenBank/DDBJ whole genome shotgun (WGS) entry which is preliminary data.</text>
</comment>
<evidence type="ECO:0000256" key="7">
    <source>
        <dbReference type="SAM" id="Phobius"/>
    </source>
</evidence>
<protein>
    <submittedName>
        <fullName evidence="9">DUF421 domain-containing protein</fullName>
    </submittedName>
</protein>
<keyword evidence="5 7" id="KW-1133">Transmembrane helix</keyword>
<evidence type="ECO:0000259" key="8">
    <source>
        <dbReference type="Pfam" id="PF04239"/>
    </source>
</evidence>
<dbReference type="EMBL" id="BAAAZG010000016">
    <property type="protein sequence ID" value="GAA4069738.1"/>
    <property type="molecule type" value="Genomic_DNA"/>
</dbReference>
<feature type="domain" description="YetF C-terminal" evidence="8">
    <location>
        <begin position="92"/>
        <end position="160"/>
    </location>
</feature>
<dbReference type="Proteomes" id="UP001500683">
    <property type="component" value="Unassembled WGS sequence"/>
</dbReference>
<name>A0ABP7VLB7_9ACTN</name>
<keyword evidence="3" id="KW-1003">Cell membrane</keyword>
<dbReference type="RefSeq" id="WP_344945845.1">
    <property type="nucleotide sequence ID" value="NZ_BAAAZG010000016.1"/>
</dbReference>
<comment type="subcellular location">
    <subcellularLocation>
        <location evidence="1">Cell membrane</location>
        <topology evidence="1">Multi-pass membrane protein</topology>
    </subcellularLocation>
</comment>
<dbReference type="InterPro" id="IPR023090">
    <property type="entry name" value="UPF0702_alpha/beta_dom_sf"/>
</dbReference>
<proteinExistence type="inferred from homology"/>
<organism evidence="9 10">
    <name type="scientific">Actinomadura miaoliensis</name>
    <dbReference type="NCBI Taxonomy" id="430685"/>
    <lineage>
        <taxon>Bacteria</taxon>
        <taxon>Bacillati</taxon>
        <taxon>Actinomycetota</taxon>
        <taxon>Actinomycetes</taxon>
        <taxon>Streptosporangiales</taxon>
        <taxon>Thermomonosporaceae</taxon>
        <taxon>Actinomadura</taxon>
    </lineage>
</organism>
<dbReference type="InterPro" id="IPR007353">
    <property type="entry name" value="DUF421"/>
</dbReference>
<feature type="transmembrane region" description="Helical" evidence="7">
    <location>
        <begin position="16"/>
        <end position="34"/>
    </location>
</feature>
<feature type="transmembrane region" description="Helical" evidence="7">
    <location>
        <begin position="73"/>
        <end position="92"/>
    </location>
</feature>